<dbReference type="eggNOG" id="COG0426">
    <property type="taxonomic scope" value="Bacteria"/>
</dbReference>
<dbReference type="InterPro" id="IPR036866">
    <property type="entry name" value="RibonucZ/Hydroxyglut_hydro"/>
</dbReference>
<dbReference type="Pfam" id="PF19583">
    <property type="entry name" value="ODP"/>
    <property type="match status" value="1"/>
</dbReference>
<dbReference type="Proteomes" id="UP000005632">
    <property type="component" value="Chromosome"/>
</dbReference>
<evidence type="ECO:0000313" key="4">
    <source>
        <dbReference type="Proteomes" id="UP000005632"/>
    </source>
</evidence>
<dbReference type="InterPro" id="IPR029039">
    <property type="entry name" value="Flavoprotein-like_sf"/>
</dbReference>
<dbReference type="InterPro" id="IPR008254">
    <property type="entry name" value="Flavodoxin/NO_synth"/>
</dbReference>
<dbReference type="SUPFAM" id="SSF52218">
    <property type="entry name" value="Flavoproteins"/>
    <property type="match status" value="1"/>
</dbReference>
<organism evidence="3 4">
    <name type="scientific">Sphaerochaeta pleomorpha (strain ATCC BAA-1885 / DSM 22778 / Grapes)</name>
    <dbReference type="NCBI Taxonomy" id="158190"/>
    <lineage>
        <taxon>Bacteria</taxon>
        <taxon>Pseudomonadati</taxon>
        <taxon>Spirochaetota</taxon>
        <taxon>Spirochaetia</taxon>
        <taxon>Spirochaetales</taxon>
        <taxon>Sphaerochaetaceae</taxon>
        <taxon>Sphaerochaeta</taxon>
    </lineage>
</organism>
<reference evidence="3 4" key="1">
    <citation type="submission" date="2011-11" db="EMBL/GenBank/DDBJ databases">
        <title>Complete sequence of Spirochaeta sp. grapes.</title>
        <authorList>
            <consortium name="US DOE Joint Genome Institute"/>
            <person name="Lucas S."/>
            <person name="Han J."/>
            <person name="Lapidus A."/>
            <person name="Cheng J.-F."/>
            <person name="Goodwin L."/>
            <person name="Pitluck S."/>
            <person name="Peters L."/>
            <person name="Ovchinnikova G."/>
            <person name="Munk A.C."/>
            <person name="Detter J.C."/>
            <person name="Han C."/>
            <person name="Tapia R."/>
            <person name="Land M."/>
            <person name="Hauser L."/>
            <person name="Kyrpides N."/>
            <person name="Ivanova N."/>
            <person name="Pagani I."/>
            <person name="Ritalahtilisa K."/>
            <person name="Loeffler F."/>
            <person name="Woyke T."/>
        </authorList>
    </citation>
    <scope>NUCLEOTIDE SEQUENCE [LARGE SCALE GENOMIC DNA]</scope>
    <source>
        <strain evidence="4">ATCC BAA-1885 / DSM 22778 / Grapes</strain>
    </source>
</reference>
<dbReference type="PIRSF" id="PIRSF005243">
    <property type="entry name" value="ROO"/>
    <property type="match status" value="1"/>
</dbReference>
<dbReference type="InterPro" id="IPR001279">
    <property type="entry name" value="Metallo-B-lactamas"/>
</dbReference>
<dbReference type="AlphaFoldDB" id="G8QYV0"/>
<dbReference type="RefSeq" id="WP_014270570.1">
    <property type="nucleotide sequence ID" value="NC_016633.1"/>
</dbReference>
<dbReference type="SUPFAM" id="SSF56281">
    <property type="entry name" value="Metallo-hydrolase/oxidoreductase"/>
    <property type="match status" value="1"/>
</dbReference>
<protein>
    <submittedName>
        <fullName evidence="3">Putative flavoprotein</fullName>
    </submittedName>
</protein>
<accession>G8QYV0</accession>
<dbReference type="PANTHER" id="PTHR43717:SF1">
    <property type="entry name" value="ANAEROBIC NITRIC OXIDE REDUCTASE FLAVORUBREDOXIN"/>
    <property type="match status" value="1"/>
</dbReference>
<dbReference type="CDD" id="cd07709">
    <property type="entry name" value="flavodiiron_proteins_MBL-fold"/>
    <property type="match status" value="1"/>
</dbReference>
<dbReference type="PROSITE" id="PS50902">
    <property type="entry name" value="FLAVODOXIN_LIKE"/>
    <property type="match status" value="1"/>
</dbReference>
<evidence type="ECO:0000259" key="2">
    <source>
        <dbReference type="PROSITE" id="PS50902"/>
    </source>
</evidence>
<gene>
    <name evidence="3" type="ordered locus">SpiGrapes_1934</name>
</gene>
<dbReference type="PANTHER" id="PTHR43717">
    <property type="entry name" value="ANAEROBIC NITRIC OXIDE REDUCTASE FLAVORUBREDOXIN"/>
    <property type="match status" value="1"/>
</dbReference>
<evidence type="ECO:0000256" key="1">
    <source>
        <dbReference type="ARBA" id="ARBA00007121"/>
    </source>
</evidence>
<dbReference type="STRING" id="158190.SpiGrapes_1934"/>
<dbReference type="InterPro" id="IPR045761">
    <property type="entry name" value="ODP_dom"/>
</dbReference>
<proteinExistence type="inferred from homology"/>
<dbReference type="InterPro" id="IPR016440">
    <property type="entry name" value="Rubredoxin-O_OxRdtase"/>
</dbReference>
<comment type="similarity">
    <text evidence="1">In the N-terminal section; belongs to the zinc metallo-hydrolase group 3 family.</text>
</comment>
<keyword evidence="4" id="KW-1185">Reference proteome</keyword>
<sequence length="403" mass="45329">MKPDKLTNGVYRVSAKIGTRDLFEGIWPIPNGVMLNTYIVQGTEKTALIDLVKDWDGALKAVDEQLSDLKLNDSGVDYLIINHMEPDHTGAMNAFVSKYPNAEILCSEKAVPLIKSFYKIEKNVRSVKDGETVDLGGKTLKFIMTPNIHWPETMMTCAEEDQILFSCDAFGSFGRYEKCFDDELTEEEKVLILGETERYYANIVSSFSSFVIRGIAKLAECPLTMVAPSHGVVWRKEPQKIVDWYLRLAKYSQGPREKEVTLVWSSMYGNTAALVPSLVAGLESENVLVHVIEIPKVHESFVLEKAWRSEGLIVGMPTYEYKMFPPMYHVLDILERSHVTGRKTIRFGSFGWSGGAQKQFSEFVESMKLDVIGCVEYQGAPSEEDKQKAYEMAKSLAQAVLLA</sequence>
<dbReference type="SMART" id="SM00849">
    <property type="entry name" value="Lactamase_B"/>
    <property type="match status" value="1"/>
</dbReference>
<dbReference type="HOGENOM" id="CLU_017490_1_0_12"/>
<evidence type="ECO:0000313" key="3">
    <source>
        <dbReference type="EMBL" id="AEV29727.1"/>
    </source>
</evidence>
<dbReference type="GO" id="GO:0009055">
    <property type="term" value="F:electron transfer activity"/>
    <property type="evidence" value="ECO:0007669"/>
    <property type="project" value="InterPro"/>
</dbReference>
<dbReference type="GO" id="GO:0046872">
    <property type="term" value="F:metal ion binding"/>
    <property type="evidence" value="ECO:0007669"/>
    <property type="project" value="InterPro"/>
</dbReference>
<dbReference type="EMBL" id="CP003155">
    <property type="protein sequence ID" value="AEV29727.1"/>
    <property type="molecule type" value="Genomic_DNA"/>
</dbReference>
<dbReference type="Gene3D" id="3.60.15.10">
    <property type="entry name" value="Ribonuclease Z/Hydroxyacylglutathione hydrolase-like"/>
    <property type="match status" value="1"/>
</dbReference>
<feature type="domain" description="Flavodoxin-like" evidence="2">
    <location>
        <begin position="260"/>
        <end position="397"/>
    </location>
</feature>
<dbReference type="KEGG" id="sgp:SpiGrapes_1934"/>
<name>G8QYV0_SPHPG</name>
<dbReference type="Gene3D" id="3.40.50.360">
    <property type="match status" value="1"/>
</dbReference>
<dbReference type="GO" id="GO:0010181">
    <property type="term" value="F:FMN binding"/>
    <property type="evidence" value="ECO:0007669"/>
    <property type="project" value="InterPro"/>
</dbReference>
<dbReference type="GO" id="GO:0016491">
    <property type="term" value="F:oxidoreductase activity"/>
    <property type="evidence" value="ECO:0007669"/>
    <property type="project" value="InterPro"/>
</dbReference>
<dbReference type="OrthoDB" id="9807946at2"/>